<accession>A0A1Y5SBZ9</accession>
<name>A0A1Y5SBZ9_9PROT</name>
<dbReference type="PROSITE" id="PS50109">
    <property type="entry name" value="HIS_KIN"/>
    <property type="match status" value="1"/>
</dbReference>
<dbReference type="PROSITE" id="PS50112">
    <property type="entry name" value="PAS"/>
    <property type="match status" value="3"/>
</dbReference>
<gene>
    <name evidence="11" type="ORF">OCH7691_01451</name>
</gene>
<dbReference type="InterPro" id="IPR000700">
    <property type="entry name" value="PAS-assoc_C"/>
</dbReference>
<dbReference type="InterPro" id="IPR035965">
    <property type="entry name" value="PAS-like_dom_sf"/>
</dbReference>
<dbReference type="EC" id="2.7.13.3" evidence="2"/>
<dbReference type="InParanoid" id="A0A1Y5SBZ9"/>
<dbReference type="PANTHER" id="PTHR43304">
    <property type="entry name" value="PHYTOCHROME-LIKE PROTEIN CPH1"/>
    <property type="match status" value="1"/>
</dbReference>
<keyword evidence="12" id="KW-1185">Reference proteome</keyword>
<dbReference type="OrthoDB" id="9796100at2"/>
<dbReference type="InterPro" id="IPR000014">
    <property type="entry name" value="PAS"/>
</dbReference>
<evidence type="ECO:0000313" key="11">
    <source>
        <dbReference type="EMBL" id="SLN36181.1"/>
    </source>
</evidence>
<dbReference type="InterPro" id="IPR004358">
    <property type="entry name" value="Sig_transdc_His_kin-like_C"/>
</dbReference>
<evidence type="ECO:0000259" key="10">
    <source>
        <dbReference type="PROSITE" id="PS50113"/>
    </source>
</evidence>
<keyword evidence="5" id="KW-0418">Kinase</keyword>
<evidence type="ECO:0000259" key="7">
    <source>
        <dbReference type="PROSITE" id="PS50109"/>
    </source>
</evidence>
<proteinExistence type="predicted"/>
<dbReference type="Pfam" id="PF00072">
    <property type="entry name" value="Response_reg"/>
    <property type="match status" value="1"/>
</dbReference>
<keyword evidence="4" id="KW-0808">Transferase</keyword>
<dbReference type="InterPro" id="IPR005467">
    <property type="entry name" value="His_kinase_dom"/>
</dbReference>
<dbReference type="SMART" id="SM00387">
    <property type="entry name" value="HATPase_c"/>
    <property type="match status" value="1"/>
</dbReference>
<dbReference type="SMART" id="SM00448">
    <property type="entry name" value="REC"/>
    <property type="match status" value="1"/>
</dbReference>
<feature type="domain" description="Response regulatory" evidence="8">
    <location>
        <begin position="673"/>
        <end position="789"/>
    </location>
</feature>
<dbReference type="Gene3D" id="2.10.70.100">
    <property type="match status" value="1"/>
</dbReference>
<dbReference type="Proteomes" id="UP000193200">
    <property type="component" value="Unassembled WGS sequence"/>
</dbReference>
<evidence type="ECO:0000256" key="2">
    <source>
        <dbReference type="ARBA" id="ARBA00012438"/>
    </source>
</evidence>
<dbReference type="InterPro" id="IPR011006">
    <property type="entry name" value="CheY-like_superfamily"/>
</dbReference>
<dbReference type="EMBL" id="FWFR01000001">
    <property type="protein sequence ID" value="SLN36181.1"/>
    <property type="molecule type" value="Genomic_DNA"/>
</dbReference>
<dbReference type="SUPFAM" id="SSF47384">
    <property type="entry name" value="Homodimeric domain of signal transducing histidine kinase"/>
    <property type="match status" value="1"/>
</dbReference>
<dbReference type="PROSITE" id="PS50113">
    <property type="entry name" value="PAC"/>
    <property type="match status" value="2"/>
</dbReference>
<dbReference type="SMART" id="SM00086">
    <property type="entry name" value="PAC"/>
    <property type="match status" value="3"/>
</dbReference>
<feature type="domain" description="Histidine kinase" evidence="7">
    <location>
        <begin position="429"/>
        <end position="651"/>
    </location>
</feature>
<dbReference type="Gene3D" id="3.30.565.10">
    <property type="entry name" value="Histidine kinase-like ATPase, C-terminal domain"/>
    <property type="match status" value="1"/>
</dbReference>
<dbReference type="InterPro" id="IPR001789">
    <property type="entry name" value="Sig_transdc_resp-reg_receiver"/>
</dbReference>
<dbReference type="Pfam" id="PF13426">
    <property type="entry name" value="PAS_9"/>
    <property type="match status" value="1"/>
</dbReference>
<dbReference type="PANTHER" id="PTHR43304:SF1">
    <property type="entry name" value="PAC DOMAIN-CONTAINING PROTEIN"/>
    <property type="match status" value="1"/>
</dbReference>
<dbReference type="InterPro" id="IPR003661">
    <property type="entry name" value="HisK_dim/P_dom"/>
</dbReference>
<feature type="domain" description="PAC" evidence="10">
    <location>
        <begin position="234"/>
        <end position="286"/>
    </location>
</feature>
<dbReference type="NCBIfam" id="TIGR00229">
    <property type="entry name" value="sensory_box"/>
    <property type="match status" value="2"/>
</dbReference>
<organism evidence="11 12">
    <name type="scientific">Oceanibacterium hippocampi</name>
    <dbReference type="NCBI Taxonomy" id="745714"/>
    <lineage>
        <taxon>Bacteria</taxon>
        <taxon>Pseudomonadati</taxon>
        <taxon>Pseudomonadota</taxon>
        <taxon>Alphaproteobacteria</taxon>
        <taxon>Sneathiellales</taxon>
        <taxon>Sneathiellaceae</taxon>
        <taxon>Oceanibacterium</taxon>
    </lineage>
</organism>
<dbReference type="SUPFAM" id="SSF55874">
    <property type="entry name" value="ATPase domain of HSP90 chaperone/DNA topoisomerase II/histidine kinase"/>
    <property type="match status" value="1"/>
</dbReference>
<dbReference type="InterPro" id="IPR052162">
    <property type="entry name" value="Sensor_kinase/Photoreceptor"/>
</dbReference>
<dbReference type="CDD" id="cd00082">
    <property type="entry name" value="HisKA"/>
    <property type="match status" value="1"/>
</dbReference>
<feature type="domain" description="PAS" evidence="9">
    <location>
        <begin position="287"/>
        <end position="360"/>
    </location>
</feature>
<evidence type="ECO:0000256" key="1">
    <source>
        <dbReference type="ARBA" id="ARBA00000085"/>
    </source>
</evidence>
<dbReference type="Gene3D" id="1.10.287.130">
    <property type="match status" value="1"/>
</dbReference>
<dbReference type="InterPro" id="IPR013655">
    <property type="entry name" value="PAS_fold_3"/>
</dbReference>
<sequence length="798" mass="87969">MPDDDTKPDQPEDMRAENARLRQALDDVSRSRDRLAAQFETVERLLQVTGHGINSQRADGRVAYISRGLARLVGEQPDRLAGRVCDELPDHVRLDGGRRREIRAAVERDGNWKGEIEWRNRDGGTVIFDCQAIGDGTGGYLMFFADATEKRRIEEDLRFGEARLAMIARAASDGLWEWDLASGVVHYSERLREISGVEEPNVPASEVFRTVHPDDRAAYLAAVRAHLKGETEILSCEFRIVPPDGRTRWLINRGVALRHADGVVYHMIGTIADVTDARRAEEALRKSEERHALVARGAREGIWDWDVNAGTVYRSARFLEILGLTEANGPDESDWDFQRFVHPDDRPKLRDDVIRSFRSGEDYFEHRYRILRADGEVRHVRAAGLFIRDGNGRVLRQVGSFADVTDRILLEQRLRQAQKMEAIGQLSGGIAHDFNNLLAVIIGNLDMMREGIGTDETDAMLDRVIAAADRGAALTHQLLTYSRRQTLNPRATDVNGVVTGMLKLLRRTISADITIEWTPPDGLWLSHVDTGQLENALLNLVINARDALRDGGRIRIEAANVTISGGRLPGNLDLRPGDYVRISVADDGIGMAAPIRDRALEPFFTTKDVGQGSGLGLPMVFGFVKQSGGEARLDSAEAVGTTVTLWLPRAIPVSDETNRPSAGPRAHTAAAAKILLIEDDEAVADLCRRILESAGYRVLAAQSAPAAFEALDGHPEIALVLSDVALPGRINGADIAVEILRRRPGLPYIFMSGYAEQHLVRRERLKAGTPVLAKPFHKDSLLDTVARMLASGGPGGSP</sequence>
<evidence type="ECO:0000256" key="3">
    <source>
        <dbReference type="ARBA" id="ARBA00022553"/>
    </source>
</evidence>
<evidence type="ECO:0000259" key="8">
    <source>
        <dbReference type="PROSITE" id="PS50110"/>
    </source>
</evidence>
<feature type="domain" description="PAS" evidence="9">
    <location>
        <begin position="38"/>
        <end position="83"/>
    </location>
</feature>
<feature type="modified residue" description="4-aspartylphosphate" evidence="6">
    <location>
        <position position="723"/>
    </location>
</feature>
<dbReference type="SUPFAM" id="SSF52172">
    <property type="entry name" value="CheY-like"/>
    <property type="match status" value="1"/>
</dbReference>
<comment type="catalytic activity">
    <reaction evidence="1">
        <text>ATP + protein L-histidine = ADP + protein N-phospho-L-histidine.</text>
        <dbReference type="EC" id="2.7.13.3"/>
    </reaction>
</comment>
<dbReference type="InterPro" id="IPR003594">
    <property type="entry name" value="HATPase_dom"/>
</dbReference>
<dbReference type="AlphaFoldDB" id="A0A1Y5SBZ9"/>
<reference evidence="11 12" key="1">
    <citation type="submission" date="2017-03" db="EMBL/GenBank/DDBJ databases">
        <authorList>
            <person name="Afonso C.L."/>
            <person name="Miller P.J."/>
            <person name="Scott M.A."/>
            <person name="Spackman E."/>
            <person name="Goraichik I."/>
            <person name="Dimitrov K.M."/>
            <person name="Suarez D.L."/>
            <person name="Swayne D.E."/>
        </authorList>
    </citation>
    <scope>NUCLEOTIDE SEQUENCE [LARGE SCALE GENOMIC DNA]</scope>
    <source>
        <strain evidence="11 12">CECT 7691</strain>
    </source>
</reference>
<dbReference type="InterPro" id="IPR001610">
    <property type="entry name" value="PAC"/>
</dbReference>
<evidence type="ECO:0000256" key="5">
    <source>
        <dbReference type="ARBA" id="ARBA00022777"/>
    </source>
</evidence>
<dbReference type="InterPro" id="IPR036890">
    <property type="entry name" value="HATPase_C_sf"/>
</dbReference>
<dbReference type="FunCoup" id="A0A1Y5SBZ9">
    <property type="interactions" value="241"/>
</dbReference>
<evidence type="ECO:0000313" key="12">
    <source>
        <dbReference type="Proteomes" id="UP000193200"/>
    </source>
</evidence>
<dbReference type="PROSITE" id="PS50110">
    <property type="entry name" value="RESPONSE_REGULATORY"/>
    <property type="match status" value="1"/>
</dbReference>
<dbReference type="SUPFAM" id="SSF55785">
    <property type="entry name" value="PYP-like sensor domain (PAS domain)"/>
    <property type="match status" value="3"/>
</dbReference>
<dbReference type="CDD" id="cd00130">
    <property type="entry name" value="PAS"/>
    <property type="match status" value="2"/>
</dbReference>
<evidence type="ECO:0000259" key="9">
    <source>
        <dbReference type="PROSITE" id="PS50112"/>
    </source>
</evidence>
<dbReference type="SMART" id="SM00388">
    <property type="entry name" value="HisKA"/>
    <property type="match status" value="1"/>
</dbReference>
<feature type="domain" description="PAC" evidence="10">
    <location>
        <begin position="364"/>
        <end position="416"/>
    </location>
</feature>
<evidence type="ECO:0000256" key="6">
    <source>
        <dbReference type="PROSITE-ProRule" id="PRU00169"/>
    </source>
</evidence>
<dbReference type="GO" id="GO:0000155">
    <property type="term" value="F:phosphorelay sensor kinase activity"/>
    <property type="evidence" value="ECO:0007669"/>
    <property type="project" value="InterPro"/>
</dbReference>
<dbReference type="InterPro" id="IPR036097">
    <property type="entry name" value="HisK_dim/P_sf"/>
</dbReference>
<dbReference type="Pfam" id="PF02518">
    <property type="entry name" value="HATPase_c"/>
    <property type="match status" value="1"/>
</dbReference>
<dbReference type="RefSeq" id="WP_085882664.1">
    <property type="nucleotide sequence ID" value="NZ_FWFR01000001.1"/>
</dbReference>
<dbReference type="PRINTS" id="PR00344">
    <property type="entry name" value="BCTRLSENSOR"/>
</dbReference>
<dbReference type="SMART" id="SM00091">
    <property type="entry name" value="PAS"/>
    <property type="match status" value="3"/>
</dbReference>
<evidence type="ECO:0000256" key="4">
    <source>
        <dbReference type="ARBA" id="ARBA00022679"/>
    </source>
</evidence>
<protein>
    <recommendedName>
        <fullName evidence="2">histidine kinase</fullName>
        <ecNumber evidence="2">2.7.13.3</ecNumber>
    </recommendedName>
</protein>
<dbReference type="Gene3D" id="3.40.50.2300">
    <property type="match status" value="1"/>
</dbReference>
<keyword evidence="3 6" id="KW-0597">Phosphoprotein</keyword>
<dbReference type="Gene3D" id="3.30.450.20">
    <property type="entry name" value="PAS domain"/>
    <property type="match status" value="3"/>
</dbReference>
<dbReference type="Pfam" id="PF00512">
    <property type="entry name" value="HisKA"/>
    <property type="match status" value="1"/>
</dbReference>
<dbReference type="Pfam" id="PF08447">
    <property type="entry name" value="PAS_3"/>
    <property type="match status" value="2"/>
</dbReference>
<feature type="domain" description="PAS" evidence="9">
    <location>
        <begin position="160"/>
        <end position="230"/>
    </location>
</feature>